<protein>
    <recommendedName>
        <fullName evidence="3 7">Signal peptidase I</fullName>
        <ecNumber evidence="3 7">3.4.21.89</ecNumber>
    </recommendedName>
</protein>
<dbReference type="InterPro" id="IPR000223">
    <property type="entry name" value="Pept_S26A_signal_pept_1"/>
</dbReference>
<evidence type="ECO:0000259" key="8">
    <source>
        <dbReference type="Pfam" id="PF10502"/>
    </source>
</evidence>
<dbReference type="PROSITE" id="PS00760">
    <property type="entry name" value="SPASE_I_2"/>
    <property type="match status" value="1"/>
</dbReference>
<evidence type="ECO:0000256" key="5">
    <source>
        <dbReference type="PIRSR" id="PIRSR600223-1"/>
    </source>
</evidence>
<dbReference type="PANTHER" id="PTHR43390">
    <property type="entry name" value="SIGNAL PEPTIDASE I"/>
    <property type="match status" value="1"/>
</dbReference>
<dbReference type="GO" id="GO:0004252">
    <property type="term" value="F:serine-type endopeptidase activity"/>
    <property type="evidence" value="ECO:0007669"/>
    <property type="project" value="InterPro"/>
</dbReference>
<keyword evidence="7" id="KW-0472">Membrane</keyword>
<dbReference type="GO" id="GO:0016020">
    <property type="term" value="C:membrane"/>
    <property type="evidence" value="ECO:0007669"/>
    <property type="project" value="UniProtKB-SubCell"/>
</dbReference>
<proteinExistence type="inferred from homology"/>
<dbReference type="GO" id="GO:0009003">
    <property type="term" value="F:signal peptidase activity"/>
    <property type="evidence" value="ECO:0007669"/>
    <property type="project" value="UniProtKB-EC"/>
</dbReference>
<keyword evidence="7" id="KW-0812">Transmembrane</keyword>
<accession>A0A2M6IVB4</accession>
<feature type="active site" evidence="5">
    <location>
        <position position="56"/>
    </location>
</feature>
<dbReference type="Proteomes" id="UP000231056">
    <property type="component" value="Unassembled WGS sequence"/>
</dbReference>
<sequence length="248" mass="28641">MPRKSQSLLYQIFIWPLKTILFVLRISFLTGIIIAIWYFLQIVGIFTVRVPVSGASMLPTFPEEGVISFQRYYSNAKLQKYIPQTIQHGDVVVFENKKTHEELKRQEKDATGFVKRAVGLPGDTVLIENGYVYVNGKKIKESYILKPRSTYGSKEVKDCQPVKVPDGKVFVLGDNRKISMDTRQIGLVSFQDIKYYIPFEKQLGSYDKNWRDTTDDFTKEHDSLFDVKEYTALLNDERKKNGLAALKY</sequence>
<keyword evidence="7" id="KW-0645">Protease</keyword>
<evidence type="ECO:0000256" key="2">
    <source>
        <dbReference type="ARBA" id="ARBA00009370"/>
    </source>
</evidence>
<dbReference type="PROSITE" id="PS50889">
    <property type="entry name" value="S4"/>
    <property type="match status" value="1"/>
</dbReference>
<name>A0A2M6IVB4_9BACT</name>
<dbReference type="PRINTS" id="PR00727">
    <property type="entry name" value="LEADERPTASE"/>
</dbReference>
<evidence type="ECO:0000256" key="6">
    <source>
        <dbReference type="PROSITE-ProRule" id="PRU00182"/>
    </source>
</evidence>
<feature type="active site" evidence="5">
    <location>
        <position position="115"/>
    </location>
</feature>
<comment type="subcellular location">
    <subcellularLocation>
        <location evidence="7">Membrane</location>
        <topology evidence="7">Single-pass type II membrane protein</topology>
    </subcellularLocation>
</comment>
<dbReference type="InterPro" id="IPR036286">
    <property type="entry name" value="LexA/Signal_pep-like_sf"/>
</dbReference>
<comment type="catalytic activity">
    <reaction evidence="1 7">
        <text>Cleavage of hydrophobic, N-terminal signal or leader sequences from secreted and periplasmic proteins.</text>
        <dbReference type="EC" id="3.4.21.89"/>
    </reaction>
</comment>
<dbReference type="EMBL" id="PCVM01000003">
    <property type="protein sequence ID" value="PIQ73874.1"/>
    <property type="molecule type" value="Genomic_DNA"/>
</dbReference>
<dbReference type="GO" id="GO:0003723">
    <property type="term" value="F:RNA binding"/>
    <property type="evidence" value="ECO:0007669"/>
    <property type="project" value="UniProtKB-KW"/>
</dbReference>
<evidence type="ECO:0000256" key="3">
    <source>
        <dbReference type="ARBA" id="ARBA00013208"/>
    </source>
</evidence>
<feature type="non-terminal residue" evidence="9">
    <location>
        <position position="248"/>
    </location>
</feature>
<organism evidence="9 10">
    <name type="scientific">Candidatus Roizmanbacteria bacterium CG11_big_fil_rev_8_21_14_0_20_36_8</name>
    <dbReference type="NCBI Taxonomy" id="1974856"/>
    <lineage>
        <taxon>Bacteria</taxon>
        <taxon>Candidatus Roizmaniibacteriota</taxon>
    </lineage>
</organism>
<dbReference type="InterPro" id="IPR019757">
    <property type="entry name" value="Pept_S26A_signal_pept_1_Lys-AS"/>
</dbReference>
<dbReference type="Pfam" id="PF10502">
    <property type="entry name" value="Peptidase_S26"/>
    <property type="match status" value="1"/>
</dbReference>
<dbReference type="PANTHER" id="PTHR43390:SF1">
    <property type="entry name" value="CHLOROPLAST PROCESSING PEPTIDASE"/>
    <property type="match status" value="1"/>
</dbReference>
<dbReference type="EC" id="3.4.21.89" evidence="3 7"/>
<keyword evidence="6" id="KW-0694">RNA-binding</keyword>
<dbReference type="GO" id="GO:0006465">
    <property type="term" value="P:signal peptide processing"/>
    <property type="evidence" value="ECO:0007669"/>
    <property type="project" value="InterPro"/>
</dbReference>
<gene>
    <name evidence="9" type="primary">lepB</name>
    <name evidence="9" type="ORF">COV58_00155</name>
</gene>
<dbReference type="InterPro" id="IPR019533">
    <property type="entry name" value="Peptidase_S26"/>
</dbReference>
<dbReference type="CDD" id="cd06530">
    <property type="entry name" value="S26_SPase_I"/>
    <property type="match status" value="1"/>
</dbReference>
<dbReference type="NCBIfam" id="TIGR02227">
    <property type="entry name" value="sigpep_I_bact"/>
    <property type="match status" value="1"/>
</dbReference>
<evidence type="ECO:0000256" key="1">
    <source>
        <dbReference type="ARBA" id="ARBA00000677"/>
    </source>
</evidence>
<evidence type="ECO:0000313" key="10">
    <source>
        <dbReference type="Proteomes" id="UP000231056"/>
    </source>
</evidence>
<evidence type="ECO:0000256" key="4">
    <source>
        <dbReference type="ARBA" id="ARBA00022801"/>
    </source>
</evidence>
<keyword evidence="4 7" id="KW-0378">Hydrolase</keyword>
<dbReference type="AlphaFoldDB" id="A0A2M6IVB4"/>
<reference evidence="9 10" key="1">
    <citation type="submission" date="2017-09" db="EMBL/GenBank/DDBJ databases">
        <title>Depth-based differentiation of microbial function through sediment-hosted aquifers and enrichment of novel symbionts in the deep terrestrial subsurface.</title>
        <authorList>
            <person name="Probst A.J."/>
            <person name="Ladd B."/>
            <person name="Jarett J.K."/>
            <person name="Geller-Mcgrath D.E."/>
            <person name="Sieber C.M."/>
            <person name="Emerson J.B."/>
            <person name="Anantharaman K."/>
            <person name="Thomas B.C."/>
            <person name="Malmstrom R."/>
            <person name="Stieglmeier M."/>
            <person name="Klingl A."/>
            <person name="Woyke T."/>
            <person name="Ryan C.M."/>
            <person name="Banfield J.F."/>
        </authorList>
    </citation>
    <scope>NUCLEOTIDE SEQUENCE [LARGE SCALE GENOMIC DNA]</scope>
    <source>
        <strain evidence="9">CG11_big_fil_rev_8_21_14_0_20_36_8</strain>
    </source>
</reference>
<comment type="caution">
    <text evidence="9">The sequence shown here is derived from an EMBL/GenBank/DDBJ whole genome shotgun (WGS) entry which is preliminary data.</text>
</comment>
<evidence type="ECO:0000256" key="7">
    <source>
        <dbReference type="RuleBase" id="RU362042"/>
    </source>
</evidence>
<dbReference type="Gene3D" id="2.10.109.10">
    <property type="entry name" value="Umud Fragment, subunit A"/>
    <property type="match status" value="1"/>
</dbReference>
<feature type="transmembrane region" description="Helical" evidence="7">
    <location>
        <begin position="20"/>
        <end position="40"/>
    </location>
</feature>
<keyword evidence="7" id="KW-1133">Transmembrane helix</keyword>
<comment type="similarity">
    <text evidence="2 7">Belongs to the peptidase S26 family.</text>
</comment>
<dbReference type="SUPFAM" id="SSF51306">
    <property type="entry name" value="LexA/Signal peptidase"/>
    <property type="match status" value="1"/>
</dbReference>
<feature type="domain" description="Peptidase S26" evidence="8">
    <location>
        <begin position="28"/>
        <end position="193"/>
    </location>
</feature>
<evidence type="ECO:0000313" key="9">
    <source>
        <dbReference type="EMBL" id="PIQ73874.1"/>
    </source>
</evidence>